<organism evidence="1 2">
    <name type="scientific">Streblomastix strix</name>
    <dbReference type="NCBI Taxonomy" id="222440"/>
    <lineage>
        <taxon>Eukaryota</taxon>
        <taxon>Metamonada</taxon>
        <taxon>Preaxostyla</taxon>
        <taxon>Oxymonadida</taxon>
        <taxon>Streblomastigidae</taxon>
        <taxon>Streblomastix</taxon>
    </lineage>
</organism>
<proteinExistence type="predicted"/>
<gene>
    <name evidence="1" type="ORF">EZS28_033088</name>
</gene>
<dbReference type="InterPro" id="IPR011009">
    <property type="entry name" value="Kinase-like_dom_sf"/>
</dbReference>
<evidence type="ECO:0000313" key="2">
    <source>
        <dbReference type="Proteomes" id="UP000324800"/>
    </source>
</evidence>
<evidence type="ECO:0000313" key="1">
    <source>
        <dbReference type="EMBL" id="KAA6371385.1"/>
    </source>
</evidence>
<accession>A0A5J4UNR8</accession>
<sequence length="256" mass="29224">MASLCIGQLYHARRFEDDDMKEQIINYLTALSKIEDDNSVVQKFAVQTLKNLLPYQKNRVTNVCIWHIQGSNISQDRILREMKFLKLEIEGVSCAGGSEEEDYCVIINITKEMKSVEEPHNEKYVAGSKSSCAVKCHKDHKIKFLGMEIFECQCGVRNEQKCKIPCIDLSIASEKSDSEENSIASQNSIDSIAAEYDDFEIVQKLFGGVMGNTFLVMLKTTGKLFVMKRVDYLDEKDKMKADEEVEQIRRLSSKFT</sequence>
<feature type="non-terminal residue" evidence="1">
    <location>
        <position position="256"/>
    </location>
</feature>
<name>A0A5J4UNR8_9EUKA</name>
<evidence type="ECO:0008006" key="3">
    <source>
        <dbReference type="Google" id="ProtNLM"/>
    </source>
</evidence>
<dbReference type="SUPFAM" id="SSF56112">
    <property type="entry name" value="Protein kinase-like (PK-like)"/>
    <property type="match status" value="1"/>
</dbReference>
<dbReference type="Gene3D" id="3.30.200.20">
    <property type="entry name" value="Phosphorylase Kinase, domain 1"/>
    <property type="match status" value="1"/>
</dbReference>
<dbReference type="AlphaFoldDB" id="A0A5J4UNR8"/>
<comment type="caution">
    <text evidence="1">The sequence shown here is derived from an EMBL/GenBank/DDBJ whole genome shotgun (WGS) entry which is preliminary data.</text>
</comment>
<reference evidence="1 2" key="1">
    <citation type="submission" date="2019-03" db="EMBL/GenBank/DDBJ databases">
        <title>Single cell metagenomics reveals metabolic interactions within the superorganism composed of flagellate Streblomastix strix and complex community of Bacteroidetes bacteria on its surface.</title>
        <authorList>
            <person name="Treitli S.C."/>
            <person name="Kolisko M."/>
            <person name="Husnik F."/>
            <person name="Keeling P."/>
            <person name="Hampl V."/>
        </authorList>
    </citation>
    <scope>NUCLEOTIDE SEQUENCE [LARGE SCALE GENOMIC DNA]</scope>
    <source>
        <strain evidence="1">ST1C</strain>
    </source>
</reference>
<dbReference type="Proteomes" id="UP000324800">
    <property type="component" value="Unassembled WGS sequence"/>
</dbReference>
<dbReference type="EMBL" id="SNRW01014521">
    <property type="protein sequence ID" value="KAA6371385.1"/>
    <property type="molecule type" value="Genomic_DNA"/>
</dbReference>
<protein>
    <recommendedName>
        <fullName evidence="3">Protein kinase domain-containing protein</fullName>
    </recommendedName>
</protein>